<reference evidence="3" key="2">
    <citation type="submission" date="2021-04" db="EMBL/GenBank/DDBJ databases">
        <authorList>
            <person name="Gilroy R."/>
        </authorList>
    </citation>
    <scope>NUCLEOTIDE SEQUENCE</scope>
    <source>
        <strain evidence="3">CHK173-259</strain>
    </source>
</reference>
<comment type="caution">
    <text evidence="3">The sequence shown here is derived from an EMBL/GenBank/DDBJ whole genome shotgun (WGS) entry which is preliminary data.</text>
</comment>
<dbReference type="EMBL" id="DXGJ01000009">
    <property type="protein sequence ID" value="HIW71145.1"/>
    <property type="molecule type" value="Genomic_DNA"/>
</dbReference>
<dbReference type="Pfam" id="PF13731">
    <property type="entry name" value="WxL"/>
    <property type="match status" value="1"/>
</dbReference>
<proteinExistence type="predicted"/>
<gene>
    <name evidence="3" type="ORF">H9875_00830</name>
</gene>
<accession>A0A9D1U4R9</accession>
<name>A0A9D1U4R9_9LACO</name>
<feature type="signal peptide" evidence="1">
    <location>
        <begin position="1"/>
        <end position="32"/>
    </location>
</feature>
<feature type="chain" id="PRO_5038756160" description="WxL domain-containing protein" evidence="1">
    <location>
        <begin position="33"/>
        <end position="551"/>
    </location>
</feature>
<keyword evidence="1" id="KW-0732">Signal</keyword>
<evidence type="ECO:0000256" key="1">
    <source>
        <dbReference type="SAM" id="SignalP"/>
    </source>
</evidence>
<dbReference type="AlphaFoldDB" id="A0A9D1U4R9"/>
<sequence length="551" mass="57687">MALARRKFVLWLSLILVTVMGALVVGNQPAHAATLPTGAGYVNTNTTYYGTPQTGKELVPSTGTASGTLPAQVPTVTVAANNLSSNNRITYKTTKIYLIFSGTIAMATTGTTTMTSVVPTVFNNKGEEQATKTPSDLAPSSTKSIRFSNTTVYEVDVNFTSLEDFRLNMPLYYGLAVKSSNGTKANMLGLGESLLDNTINNTWLANGPFTLNATYSGKPTVYGTSALRADDTSVSGKLGYPGLHVWLPLTDSDGTLRVYTSTIAEDGTFTIEVGKELGLLTAKKNITVFEGNDMGDETFVGGSLMPVLKITATNPDLSVYPDSLSDNITGKSDEQVLAWIVQEAGVSVTRLGTTVDNADVTYSVDKTNLANALSGLGDGESLSLEINAKDNTGAITDGGGQTITITKHDGTLSFGTINDLNFGSQVIPAQTTMFSPVDPGVTIDDTRAAGSAWYVTANASPLTDGNGHAVSGGLVYVGTNGTKQPMTNQAVQVASGTRAKGVNSVDAASGWSKSDSQKQTGIYLDANANTYTGEQSTNYTGTVTWTLSNTP</sequence>
<evidence type="ECO:0000313" key="3">
    <source>
        <dbReference type="EMBL" id="HIW71145.1"/>
    </source>
</evidence>
<dbReference type="Proteomes" id="UP000886822">
    <property type="component" value="Unassembled WGS sequence"/>
</dbReference>
<evidence type="ECO:0000313" key="4">
    <source>
        <dbReference type="Proteomes" id="UP000886822"/>
    </source>
</evidence>
<evidence type="ECO:0000259" key="2">
    <source>
        <dbReference type="Pfam" id="PF13731"/>
    </source>
</evidence>
<organism evidence="3 4">
    <name type="scientific">Candidatus Levilactobacillus faecigallinarum</name>
    <dbReference type="NCBI Taxonomy" id="2838638"/>
    <lineage>
        <taxon>Bacteria</taxon>
        <taxon>Bacillati</taxon>
        <taxon>Bacillota</taxon>
        <taxon>Bacilli</taxon>
        <taxon>Lactobacillales</taxon>
        <taxon>Lactobacillaceae</taxon>
        <taxon>Levilactobacillus</taxon>
    </lineage>
</organism>
<protein>
    <recommendedName>
        <fullName evidence="2">WxL domain-containing protein</fullName>
    </recommendedName>
</protein>
<feature type="domain" description="WxL" evidence="2">
    <location>
        <begin position="406"/>
        <end position="551"/>
    </location>
</feature>
<dbReference type="InterPro" id="IPR027994">
    <property type="entry name" value="WxL_dom"/>
</dbReference>
<reference evidence="3" key="1">
    <citation type="journal article" date="2021" name="PeerJ">
        <title>Extensive microbial diversity within the chicken gut microbiome revealed by metagenomics and culture.</title>
        <authorList>
            <person name="Gilroy R."/>
            <person name="Ravi A."/>
            <person name="Getino M."/>
            <person name="Pursley I."/>
            <person name="Horton D.L."/>
            <person name="Alikhan N.F."/>
            <person name="Baker D."/>
            <person name="Gharbi K."/>
            <person name="Hall N."/>
            <person name="Watson M."/>
            <person name="Adriaenssens E.M."/>
            <person name="Foster-Nyarko E."/>
            <person name="Jarju S."/>
            <person name="Secka A."/>
            <person name="Antonio M."/>
            <person name="Oren A."/>
            <person name="Chaudhuri R.R."/>
            <person name="La Ragione R."/>
            <person name="Hildebrand F."/>
            <person name="Pallen M.J."/>
        </authorList>
    </citation>
    <scope>NUCLEOTIDE SEQUENCE</scope>
    <source>
        <strain evidence="3">CHK173-259</strain>
    </source>
</reference>